<dbReference type="PANTHER" id="PTHR47506:SF1">
    <property type="entry name" value="HTH-TYPE TRANSCRIPTIONAL REGULATOR YJDC"/>
    <property type="match status" value="1"/>
</dbReference>
<feature type="DNA-binding region" description="H-T-H motif" evidence="4">
    <location>
        <begin position="29"/>
        <end position="48"/>
    </location>
</feature>
<dbReference type="RefSeq" id="WP_285487946.1">
    <property type="nucleotide sequence ID" value="NZ_BSTI01000009.1"/>
</dbReference>
<dbReference type="Pfam" id="PF16925">
    <property type="entry name" value="TetR_C_13"/>
    <property type="match status" value="1"/>
</dbReference>
<keyword evidence="3" id="KW-0804">Transcription</keyword>
<keyword evidence="7" id="KW-1185">Reference proteome</keyword>
<dbReference type="GO" id="GO:0003677">
    <property type="term" value="F:DNA binding"/>
    <property type="evidence" value="ECO:0007669"/>
    <property type="project" value="UniProtKB-UniRule"/>
</dbReference>
<evidence type="ECO:0000256" key="4">
    <source>
        <dbReference type="PROSITE-ProRule" id="PRU00335"/>
    </source>
</evidence>
<accession>A0A9W6R204</accession>
<evidence type="ECO:0000256" key="1">
    <source>
        <dbReference type="ARBA" id="ARBA00023015"/>
    </source>
</evidence>
<feature type="domain" description="HTH tetR-type" evidence="5">
    <location>
        <begin position="6"/>
        <end position="66"/>
    </location>
</feature>
<dbReference type="Gene3D" id="1.10.10.60">
    <property type="entry name" value="Homeodomain-like"/>
    <property type="match status" value="1"/>
</dbReference>
<reference evidence="6" key="1">
    <citation type="submission" date="2023-03" db="EMBL/GenBank/DDBJ databases">
        <title>Amycolatopsis taiwanensis NBRC 103393.</title>
        <authorList>
            <person name="Ichikawa N."/>
            <person name="Sato H."/>
            <person name="Tonouchi N."/>
        </authorList>
    </citation>
    <scope>NUCLEOTIDE SEQUENCE</scope>
    <source>
        <strain evidence="6">NBRC 103393</strain>
    </source>
</reference>
<evidence type="ECO:0000313" key="6">
    <source>
        <dbReference type="EMBL" id="GLY67694.1"/>
    </source>
</evidence>
<evidence type="ECO:0000259" key="5">
    <source>
        <dbReference type="PROSITE" id="PS50977"/>
    </source>
</evidence>
<dbReference type="InterPro" id="IPR036271">
    <property type="entry name" value="Tet_transcr_reg_TetR-rel_C_sf"/>
</dbReference>
<dbReference type="SUPFAM" id="SSF46689">
    <property type="entry name" value="Homeodomain-like"/>
    <property type="match status" value="1"/>
</dbReference>
<dbReference type="EMBL" id="BSTI01000009">
    <property type="protein sequence ID" value="GLY67694.1"/>
    <property type="molecule type" value="Genomic_DNA"/>
</dbReference>
<comment type="caution">
    <text evidence="6">The sequence shown here is derived from an EMBL/GenBank/DDBJ whole genome shotgun (WGS) entry which is preliminary data.</text>
</comment>
<proteinExistence type="predicted"/>
<dbReference type="PROSITE" id="PS50977">
    <property type="entry name" value="HTH_TETR_2"/>
    <property type="match status" value="1"/>
</dbReference>
<dbReference type="PANTHER" id="PTHR47506">
    <property type="entry name" value="TRANSCRIPTIONAL REGULATORY PROTEIN"/>
    <property type="match status" value="1"/>
</dbReference>
<dbReference type="SUPFAM" id="SSF48498">
    <property type="entry name" value="Tetracyclin repressor-like, C-terminal domain"/>
    <property type="match status" value="1"/>
</dbReference>
<dbReference type="AlphaFoldDB" id="A0A9W6R204"/>
<dbReference type="Pfam" id="PF00440">
    <property type="entry name" value="TetR_N"/>
    <property type="match status" value="1"/>
</dbReference>
<organism evidence="6 7">
    <name type="scientific">Amycolatopsis taiwanensis</name>
    <dbReference type="NCBI Taxonomy" id="342230"/>
    <lineage>
        <taxon>Bacteria</taxon>
        <taxon>Bacillati</taxon>
        <taxon>Actinomycetota</taxon>
        <taxon>Actinomycetes</taxon>
        <taxon>Pseudonocardiales</taxon>
        <taxon>Pseudonocardiaceae</taxon>
        <taxon>Amycolatopsis</taxon>
    </lineage>
</organism>
<dbReference type="InterPro" id="IPR011075">
    <property type="entry name" value="TetR_C"/>
</dbReference>
<sequence length="191" mass="21514">MARPRKFDEHTAIERAMQAFWSGGYEGTSTEQLCEATGLGRSSIYNTFTSKHELFRKSLRHYAEVTAETRAGLLDTPEPVRDRVRRLLRSIIDDELSHDRRGCLAVNTVMEFGRTDPEIAAVIRRDSARFVDDLRALFEQAQRDGEIDRNRDPVALARFLHSTIGGLRVQARQGLSRAALESIADVALTAL</sequence>
<evidence type="ECO:0000256" key="2">
    <source>
        <dbReference type="ARBA" id="ARBA00023125"/>
    </source>
</evidence>
<dbReference type="InterPro" id="IPR009057">
    <property type="entry name" value="Homeodomain-like_sf"/>
</dbReference>
<keyword evidence="1" id="KW-0805">Transcription regulation</keyword>
<evidence type="ECO:0000256" key="3">
    <source>
        <dbReference type="ARBA" id="ARBA00023163"/>
    </source>
</evidence>
<dbReference type="InterPro" id="IPR001647">
    <property type="entry name" value="HTH_TetR"/>
</dbReference>
<dbReference type="Gene3D" id="1.10.357.10">
    <property type="entry name" value="Tetracycline Repressor, domain 2"/>
    <property type="match status" value="1"/>
</dbReference>
<keyword evidence="2 4" id="KW-0238">DNA-binding</keyword>
<protein>
    <submittedName>
        <fullName evidence="6">TetR family transcriptional regulator</fullName>
    </submittedName>
</protein>
<dbReference type="Proteomes" id="UP001165136">
    <property type="component" value="Unassembled WGS sequence"/>
</dbReference>
<evidence type="ECO:0000313" key="7">
    <source>
        <dbReference type="Proteomes" id="UP001165136"/>
    </source>
</evidence>
<name>A0A9W6R204_9PSEU</name>
<gene>
    <name evidence="6" type="ORF">Atai01_43130</name>
</gene>